<sequence length="67" mass="7830">MVWGIICNFYSQAKSQWIWQAITSVYIEDEAFDLLFVHCSEAMDYIANCRFFVPPVSLLGVPNKFYI</sequence>
<reference evidence="1" key="1">
    <citation type="submission" date="2018-02" db="EMBL/GenBank/DDBJ databases">
        <title>Rhizophora mucronata_Transcriptome.</title>
        <authorList>
            <person name="Meera S.P."/>
            <person name="Sreeshan A."/>
            <person name="Augustine A."/>
        </authorList>
    </citation>
    <scope>NUCLEOTIDE SEQUENCE</scope>
    <source>
        <tissue evidence="1">Leaf</tissue>
    </source>
</reference>
<dbReference type="EMBL" id="GGEC01020363">
    <property type="protein sequence ID" value="MBX00847.1"/>
    <property type="molecule type" value="Transcribed_RNA"/>
</dbReference>
<protein>
    <submittedName>
        <fullName evidence="1">Protein OSB4ic-like</fullName>
    </submittedName>
</protein>
<organism evidence="1">
    <name type="scientific">Rhizophora mucronata</name>
    <name type="common">Asiatic mangrove</name>
    <dbReference type="NCBI Taxonomy" id="61149"/>
    <lineage>
        <taxon>Eukaryota</taxon>
        <taxon>Viridiplantae</taxon>
        <taxon>Streptophyta</taxon>
        <taxon>Embryophyta</taxon>
        <taxon>Tracheophyta</taxon>
        <taxon>Spermatophyta</taxon>
        <taxon>Magnoliopsida</taxon>
        <taxon>eudicotyledons</taxon>
        <taxon>Gunneridae</taxon>
        <taxon>Pentapetalae</taxon>
        <taxon>rosids</taxon>
        <taxon>fabids</taxon>
        <taxon>Malpighiales</taxon>
        <taxon>Rhizophoraceae</taxon>
        <taxon>Rhizophora</taxon>
    </lineage>
</organism>
<accession>A0A2P2K514</accession>
<evidence type="ECO:0000313" key="1">
    <source>
        <dbReference type="EMBL" id="MBX00847.1"/>
    </source>
</evidence>
<proteinExistence type="predicted"/>
<name>A0A2P2K514_RHIMU</name>
<dbReference type="AlphaFoldDB" id="A0A2P2K514"/>